<evidence type="ECO:0000313" key="5">
    <source>
        <dbReference type="Proteomes" id="UP000077961"/>
    </source>
</evidence>
<dbReference type="InterPro" id="IPR005297">
    <property type="entry name" value="Lipoprotein_repeat"/>
</dbReference>
<accession>A0A1A9NEM1</accession>
<dbReference type="EMBL" id="LXJZ01000009">
    <property type="protein sequence ID" value="OAJ63779.1"/>
    <property type="molecule type" value="Genomic_DNA"/>
</dbReference>
<feature type="region of interest" description="Disordered" evidence="1">
    <location>
        <begin position="99"/>
        <end position="119"/>
    </location>
</feature>
<dbReference type="PANTHER" id="PTHR39335">
    <property type="entry name" value="BLL4220 PROTEIN"/>
    <property type="match status" value="1"/>
</dbReference>
<keyword evidence="2" id="KW-0732">Signal</keyword>
<evidence type="ECO:0000313" key="4">
    <source>
        <dbReference type="EMBL" id="OAJ65141.1"/>
    </source>
</evidence>
<sequence length="119" mass="12840">MIKTLLCFVACAVPLASYAEAPHVSNSVMADENGMTLYTFDKDTEPGKSACKDECATIWPAAMAHADERASGDWSFVTAVDGQKQWAYKGHPLYRFSKDTQPGQAGGDGVKGVWHTAKP</sequence>
<evidence type="ECO:0000313" key="3">
    <source>
        <dbReference type="EMBL" id="OAJ63779.1"/>
    </source>
</evidence>
<dbReference type="PIRSF" id="PIRSF029720">
    <property type="entry name" value="UCP029720"/>
    <property type="match status" value="1"/>
</dbReference>
<name>A0A1A9NEM1_9BURK</name>
<feature type="chain" id="PRO_5008393921" description="Lipoprotein with Yx(FWY)xxD motif" evidence="2">
    <location>
        <begin position="20"/>
        <end position="119"/>
    </location>
</feature>
<dbReference type="EMBL" id="LXKA01000055">
    <property type="protein sequence ID" value="OAJ65141.1"/>
    <property type="molecule type" value="Genomic_DNA"/>
</dbReference>
<organism evidence="4 6">
    <name type="scientific">Paraburkholderia ginsengiterrae</name>
    <dbReference type="NCBI Taxonomy" id="1462993"/>
    <lineage>
        <taxon>Bacteria</taxon>
        <taxon>Pseudomonadati</taxon>
        <taxon>Pseudomonadota</taxon>
        <taxon>Betaproteobacteria</taxon>
        <taxon>Burkholderiales</taxon>
        <taxon>Burkholderiaceae</taxon>
        <taxon>Paraburkholderia</taxon>
    </lineage>
</organism>
<evidence type="ECO:0000256" key="2">
    <source>
        <dbReference type="SAM" id="SignalP"/>
    </source>
</evidence>
<dbReference type="STRING" id="1462993.A6V36_17345"/>
<dbReference type="Proteomes" id="UP000077961">
    <property type="component" value="Unassembled WGS sequence"/>
</dbReference>
<evidence type="ECO:0000313" key="6">
    <source>
        <dbReference type="Proteomes" id="UP000078116"/>
    </source>
</evidence>
<dbReference type="GO" id="GO:0043448">
    <property type="term" value="P:alkane catabolic process"/>
    <property type="evidence" value="ECO:0007669"/>
    <property type="project" value="TreeGrafter"/>
</dbReference>
<dbReference type="AlphaFoldDB" id="A0A1A9NEM1"/>
<evidence type="ECO:0008006" key="7">
    <source>
        <dbReference type="Google" id="ProtNLM"/>
    </source>
</evidence>
<dbReference type="Proteomes" id="UP000078116">
    <property type="component" value="Unassembled WGS sequence"/>
</dbReference>
<reference evidence="5 6" key="1">
    <citation type="submission" date="2016-04" db="EMBL/GenBank/DDBJ databases">
        <title>Reclassification of Paraburkholderia panaciterrae (Farh et al. 2015) Dobritsa &amp; Samadpour 2016 as a later homotypic synonym of Paraburkholderia ginsengiterrae (Farh et al. 2015) Dobritsa &amp; Samadpour 2016.</title>
        <authorList>
            <person name="Dobritsa A.P."/>
            <person name="Kutumbaka K."/>
            <person name="Samadpour M."/>
        </authorList>
    </citation>
    <scope>NUCLEOTIDE SEQUENCE [LARGE SCALE GENOMIC DNA]</scope>
    <source>
        <strain evidence="4 6">DCY85</strain>
        <strain evidence="3 5">DCY85-1</strain>
    </source>
</reference>
<dbReference type="OrthoDB" id="9800666at2"/>
<dbReference type="InterPro" id="IPR014558">
    <property type="entry name" value="UCP029720"/>
</dbReference>
<comment type="caution">
    <text evidence="4">The sequence shown here is derived from an EMBL/GenBank/DDBJ whole genome shotgun (WGS) entry which is preliminary data.</text>
</comment>
<gene>
    <name evidence="3" type="ORF">A6V36_17345</name>
    <name evidence="4" type="ORF">A6V37_15775</name>
</gene>
<protein>
    <recommendedName>
        <fullName evidence="7">Lipoprotein with Yx(FWY)xxD motif</fullName>
    </recommendedName>
</protein>
<proteinExistence type="predicted"/>
<dbReference type="PANTHER" id="PTHR39335:SF1">
    <property type="entry name" value="BLL4220 PROTEIN"/>
    <property type="match status" value="1"/>
</dbReference>
<evidence type="ECO:0000256" key="1">
    <source>
        <dbReference type="SAM" id="MobiDB-lite"/>
    </source>
</evidence>
<feature type="signal peptide" evidence="2">
    <location>
        <begin position="1"/>
        <end position="19"/>
    </location>
</feature>
<dbReference type="RefSeq" id="WP_064264885.1">
    <property type="nucleotide sequence ID" value="NZ_LXJZ01000009.1"/>
</dbReference>
<dbReference type="Pfam" id="PF03640">
    <property type="entry name" value="Lipoprotein_15"/>
    <property type="match status" value="2"/>
</dbReference>
<keyword evidence="5" id="KW-1185">Reference proteome</keyword>